<feature type="region of interest" description="Disordered" evidence="2">
    <location>
        <begin position="4132"/>
        <end position="4153"/>
    </location>
</feature>
<dbReference type="InterPro" id="IPR006212">
    <property type="entry name" value="Furin_repeat"/>
</dbReference>
<feature type="chain" id="PRO_5040894724" description="SRCR domain-containing protein" evidence="3">
    <location>
        <begin position="17"/>
        <end position="4193"/>
    </location>
</feature>
<reference evidence="6" key="1">
    <citation type="journal article" date="2023" name="Commun. Biol.">
        <title>Genome analysis of Parmales, the sister group of diatoms, reveals the evolutionary specialization of diatoms from phago-mixotrophs to photoautotrophs.</title>
        <authorList>
            <person name="Ban H."/>
            <person name="Sato S."/>
            <person name="Yoshikawa S."/>
            <person name="Yamada K."/>
            <person name="Nakamura Y."/>
            <person name="Ichinomiya M."/>
            <person name="Sato N."/>
            <person name="Blanc-Mathieu R."/>
            <person name="Endo H."/>
            <person name="Kuwata A."/>
            <person name="Ogata H."/>
        </authorList>
    </citation>
    <scope>NUCLEOTIDE SEQUENCE [LARGE SCALE GENOMIC DNA]</scope>
</reference>
<evidence type="ECO:0000313" key="5">
    <source>
        <dbReference type="EMBL" id="GMH82292.1"/>
    </source>
</evidence>
<dbReference type="Gene3D" id="2.60.120.200">
    <property type="match status" value="4"/>
</dbReference>
<dbReference type="Proteomes" id="UP001162640">
    <property type="component" value="Unassembled WGS sequence"/>
</dbReference>
<sequence>MAVLFFLVLIVTPVMAAVLYANDQTALFNFISSSTLHGATPGNNIVDNGDSVVLGVGTFAGAPYALGDLRAQYYSSWIHYSLVCSGALHSCVLDGSDSRLILFIHGTGGVFIGNSASNFGDDIFLFGWGSTTVHSTCPPDWSGTPAAGSDLGIYNYPGEPGYLSGTTKSFDIGTCSFVGSCPAGEYKIDSMDFCGICEAGKYSGEGSSSCSSCPVGKYLTNAATSVESSACASCSAGQYSGTASSTCSSCASGKYSGTASSTCLSCASGQYSGTASPTCSSCASGKYLTNAATSVESSACADCSAGRYSGTASGTCVACEEGKTTMSVGAGSVDMCVLKEHFWDFRDCTTGEAVADSAGGDLTATPMNGAQCSAVGIVLDGNDDYVDIDDWAWGGTTSFEVYIKYDTFNSWSRVLDFGNGADSDNVFLSNEGTTSTIGWDLFQGSTAKYLSTSNWDSSTWTHVVATVSGTTMKIYKNGALVGTKTDGHEPNVLTRTNHWLGRSAWAADGYFKGTIAYVKMWHGVELQQSEVTNIVTCPSGTHGSKLSSCESCPAGKISTYPETSSCTDCPSGKTSEEASSDCPETCPAGAYSSGTPCTNCEAGTYQPSSGSSSCIICEPGKYAATEASAACTDCSAGKYAAESASDSADDCIVCEPGTYTFSPGSSACTDCSAGKYLSESASDSADDCIICEPGKYAATEASAACTDCSAGKYLGGSDAPGPQTSGQLQDGSSVRLRDVSNSSPSFNSVGEISGRIEVIPTGETEWGTIFDNAIGLWDDNDAVVACRQLGDELGYTTVSGVAINDAGTPDGSGIIWWRDFHCSGSETSLEACTHSEWSDSHHHYHDIGVTCTFAQKTRATSHDSADDCAACPVGMHSGVSSAACVPCEAGTHVSNAAKADASEACAICGSGKYSLESSGGCSSCAAGKYLSDSGTLTSHHTGEDKCAVCPIGTFSGVAFGNCQACPAGSYLADDGVDAANHLEENCLTCSTGEFSSSGSGACSPCVAGKFLATSNDPLAHSSEGLCLMCSLGKYSAPSSGECTSCVAGKYLSGGAPADHDSEVDCHDCASGKFSGAASQSCTACSAGRYLTNAASLDEIAACQVCASGKFSAAEASESCSACFAGKYLSDDGSTSSLHDTETDCTDCEVGKYNAETEGVAQCSICPLGTYNSELASTSIDKCVACEEGKTTMSVGAGSVDMCVLKEHFWDFRDCTTGEAVADSAGGDLTATPMNGAQCSAVGIVLDGNDDYVDIDDWAWGGTTSFEVYIKYDTFNSWSRVLDFGNGADSDNVFLSNEGTTSTIGWYIFQGSTYKHLRASNFDSSTWTHVVVTVSGTTMKVYKNGVLAGTKADGHEPNVLTRSQHWLGRSAWSHDGYFDGTIAYVKMWYGVELQQSDVTDLYSPHNTAHHFWDFRGCTTGGSVTDSIAGDLVATPVNGPICGADGLRLDGNNDYADINDWEWGGTTSFEVYVKYDSFNNWSYVFGFGNGASSDNVLLCNAWSTSTIRWDVHQGSTQKYLDTSNFDSSTWTHMVVTVSGNTMKVYKNGVLAGTKTDGHEPNVLTRTYRFVGAANWGGMGYYMDGTIAYVKMWHGVELQQSDVTDLYSPHNTAHHFWDFRGCTTGSPIIDSVAGDLTVTPMNGPICSSSGIALDGIDDYLNIDDWEWGGTMSIELYVKMDSSTNSYGRVFDFGTGDSDNVMLLNDATSVMIRWWVEQGSTHKQLTQGTFDLSDWSHIVVTVSGNTMKTYKNGVLAGTNAESWEPNVLTRTGHIIGANSAATGNFLDGSVMLLKIWHGVELDQHAVNEISLDPCPLGSGLSASFECADCQAGTYSDVNSPEACYQCPIGKYSEALKAESIGTCISCPVGKASPEFAAPSESDCLTCPAGKYAGGEGNSVCTDCVAGSYSEAGVGSCTVCEAGTWSEVGSAACNACPKGSYLSDDGTNAELHQAAGLCLTCPSGQYTGVEGSAGCTQCQLGKYLTGSLNVVDDHDSEADCLICAAGKYTEGEGSALCLSCAKGKFLTDDAGAASAHISEASCLTCATGHYSGVAHASCTACAAGKRLIDAATADESVACSICGSGRFSQVEAMADCEACKAGTYLSASGSAAGETSSADLHDSADDCSICHAGLYSDSGAGSCTPCTAGTFLNDEATTVSLHAGEESCLVCAAGSHSVEGSTACEDCQAGTFIEDDGSDAEEHDSVTDCKVCEAGSYSGVGEGGCTSCVGGKNLAVSDEPADHDSVEDCVDCLAGKFSTERSGLCIVCEAGMHSGVSSPECLECPLGKFSNLNSADCTSCAPGSFSNTTRTPNKCRECRAGEYGTAAGASSIDACSSCPAGKYSNSTGSSECVDCVLGKYNSFTCQMETSGLKCDQGFYNDEPGALTCKQCDPNHHTEMVGSVAYNECTAPPLAAEYTVVVSEQHKAEISLVMDQDGTGVCAFYQRTEPATFPTFASVEANGQAFTYLNAVAVTVTFESLSSSTLFDVYCLYTSKVYSDGKTVTTLAPSNEGAVTTTIGYAGYVESPCARKIHNTNVTLSLAARYNEGKAWVLLLPSPVDPNNLPTGEEIKAQGRMVGKTLSVDETENAWLGDEKSFCLSGDDSSSVDKESFVVKFTQDGLKPLTTYDIFIYTEDMETPAEALPRDYWLNDYPRTLTTTCCGFLSVEELSLPSDHAMSFQSYRAMSTDTDPIEFELSHVPGKSLSVDIVTEFYELESDAAQSDCSTSLIESKRNDGEVETLDSSELISPSSFAFQSGDERGTRSFLANFKRAGCVVLTLAISGESAVEYGASSNLNNIAVTVIRDDAEPTPPSLKMAIFADTVSSLFVTFNSPTDKGVKVLQSSVSDFACEEIFDIPSCGENGCMCSWLNTTTVKVELGASATTLVGSEVKVKAGKIVAHCEKPEVFDCDNWTPAQETTVLVSPPSVPFYPMPQLTGAETVSSCSDIAISATTSSGSGGRPWQNFEWSYVSTASNQTRIMAFMGDLDAEIQALMGTAAALSDFNKYLTSEIPNSNLIKSATYTFTLALTNFFGNVESSSLSVTLASNSVPTITVQGGNERSLLRPNSLSIFAEAFGAACPGEVAKIVPGKNYEWTIMDSNGAELDGDEYESVSIDKRYFNLNENTLLPKQGYTVGVTVTDSDGLTASTSVAIDVGVSDLVAIVSGGSRVVSPKTQGVVLSAADSYDPDDNEIEEDVDEFEWSCVETSPNYGSSCDYDLWIRISSYAILELSESSMQTLLDGATSKTFGFTVTYRRGGRSATASSFLIIESAEPPPVEIDPLWDAKINPSNKLQIKGYIEPDDRYPVDAMWEVVVETPFRVNGEGGDSPSTTTNLGVVASSDTEVRLDVGEGGLQQFFLILPENVLIGGLQYTFRLVAAFDNPSATSVSSGFAEISILVNSPPIVGALEVDNGEGGNTGDALQTLFTMTAYGFSDDASDMPLTYNYLYTIGRKSWGGSEVLIAAGSLSSQISDVILPNGGGNVSVVELFTRVSDVYGASSEAEVDAYVSTPKISAEELANLTESLTSAALEKGDTSAVFQVLSSSASILNSLNCTLAPDCQHLNRIECSDGDVPHTCGKCLEGYASNDENNAVRCLVPPAQCENGNVDEDGGETDADCGGSNCGPCGNGKMCSVNGDCSTGLCSDGLCTRPPKKCANDCSNRGNCFAYDLNLKNIERSACVEGTSCKVSCTCDDGYFGKTCDKSEEQQKQLVEQRKNMLKTLATVLTMQDTTAASAAQQASGIQALVSNVDELDDNAKDIASGIMGSVSEGLLENGGVDKTTAVSLGESVSSLMTPNLGGGVADSEGKEAVGGGRRRLGAESDAFKKISGVVDNLMTAQILGQFVGEASAEIVTENLKTSVTKLGVKGAGGSAVTSPSTGDMRMNGYRPPSVELPDVNEIYDSGCSIGVSMAELGPHKRSDNTSLDTAVTRFGMGCFRSDGGETSGGVGAATSAKMRITLQNSGEPFGGESLLTADNSKAIGKMVNESLIELRCEIGFIGNVTSQCPNGVNHTRWCDGGQRKIDLQCYDVIYDVPSCSLSNGLGAWSGNSCTIVASNPDNITCECDVMDSVANGGSSQQGDEGRRKLKVVARKEKEFGSTSNVDVAGIMGSATKSFIATWEVSSNNYHTLFLFSFARKPPSTNPNPTPQRPTPTTPTGCCDTERSNDCKEFLCILCHGRRTGRNTIPLRVRCDQRQEGV</sequence>
<evidence type="ECO:0000259" key="4">
    <source>
        <dbReference type="PROSITE" id="PS50287"/>
    </source>
</evidence>
<proteinExistence type="predicted"/>
<dbReference type="InterPro" id="IPR011641">
    <property type="entry name" value="Tyr-kin_ephrin_A/B_rcpt-like"/>
</dbReference>
<dbReference type="PANTHER" id="PTHR46967:SF1">
    <property type="entry name" value="KERATIN-ASSOCIATED PROTEIN 16-1-LIKE"/>
    <property type="match status" value="1"/>
</dbReference>
<feature type="signal peptide" evidence="3">
    <location>
        <begin position="1"/>
        <end position="16"/>
    </location>
</feature>
<dbReference type="PROSITE" id="PS50287">
    <property type="entry name" value="SRCR_2"/>
    <property type="match status" value="1"/>
</dbReference>
<feature type="domain" description="SRCR" evidence="4">
    <location>
        <begin position="734"/>
        <end position="852"/>
    </location>
</feature>
<evidence type="ECO:0000256" key="1">
    <source>
        <dbReference type="ARBA" id="ARBA00023157"/>
    </source>
</evidence>
<dbReference type="GO" id="GO:0016020">
    <property type="term" value="C:membrane"/>
    <property type="evidence" value="ECO:0007669"/>
    <property type="project" value="InterPro"/>
</dbReference>
<dbReference type="Pfam" id="PF02010">
    <property type="entry name" value="REJ"/>
    <property type="match status" value="1"/>
</dbReference>
<protein>
    <recommendedName>
        <fullName evidence="4">SRCR domain-containing protein</fullName>
    </recommendedName>
</protein>
<dbReference type="InterPro" id="IPR001190">
    <property type="entry name" value="SRCR"/>
</dbReference>
<dbReference type="InterPro" id="IPR013320">
    <property type="entry name" value="ConA-like_dom_sf"/>
</dbReference>
<dbReference type="InterPro" id="IPR001368">
    <property type="entry name" value="TNFR/NGFR_Cys_rich_reg"/>
</dbReference>
<dbReference type="InterPro" id="IPR036772">
    <property type="entry name" value="SRCR-like_dom_sf"/>
</dbReference>
<dbReference type="SMART" id="SM01411">
    <property type="entry name" value="Ephrin_rec_like"/>
    <property type="match status" value="21"/>
</dbReference>
<dbReference type="SUPFAM" id="SSF56487">
    <property type="entry name" value="SRCR-like"/>
    <property type="match status" value="1"/>
</dbReference>
<dbReference type="InterPro" id="IPR009030">
    <property type="entry name" value="Growth_fac_rcpt_cys_sf"/>
</dbReference>
<dbReference type="Gene3D" id="2.10.50.10">
    <property type="entry name" value="Tumor Necrosis Factor Receptor, subunit A, domain 2"/>
    <property type="match status" value="9"/>
</dbReference>
<dbReference type="PANTHER" id="PTHR46967">
    <property type="entry name" value="INSULIN-LIKE GROWTH FACTOR BINDING PROTEIN,N-TERMINAL"/>
    <property type="match status" value="1"/>
</dbReference>
<dbReference type="SUPFAM" id="SSF49899">
    <property type="entry name" value="Concanavalin A-like lectins/glucanases"/>
    <property type="match status" value="4"/>
</dbReference>
<dbReference type="Pfam" id="PF07699">
    <property type="entry name" value="Ephrin_rec_like"/>
    <property type="match status" value="2"/>
</dbReference>
<gene>
    <name evidence="5" type="ORF">TL16_g09209</name>
</gene>
<evidence type="ECO:0000256" key="2">
    <source>
        <dbReference type="SAM" id="MobiDB-lite"/>
    </source>
</evidence>
<keyword evidence="1" id="KW-1015">Disulfide bond</keyword>
<name>A0A9W7EKU5_9STRA</name>
<organism evidence="5 6">
    <name type="scientific">Triparma laevis f. inornata</name>
    <dbReference type="NCBI Taxonomy" id="1714386"/>
    <lineage>
        <taxon>Eukaryota</taxon>
        <taxon>Sar</taxon>
        <taxon>Stramenopiles</taxon>
        <taxon>Ochrophyta</taxon>
        <taxon>Bolidophyceae</taxon>
        <taxon>Parmales</taxon>
        <taxon>Triparmaceae</taxon>
        <taxon>Triparma</taxon>
    </lineage>
</organism>
<dbReference type="SMART" id="SM00261">
    <property type="entry name" value="FU"/>
    <property type="match status" value="11"/>
</dbReference>
<evidence type="ECO:0000313" key="6">
    <source>
        <dbReference type="Proteomes" id="UP001162640"/>
    </source>
</evidence>
<accession>A0A9W7EKU5</accession>
<dbReference type="EMBL" id="BLQM01000311">
    <property type="protein sequence ID" value="GMH82292.1"/>
    <property type="molecule type" value="Genomic_DNA"/>
</dbReference>
<keyword evidence="3" id="KW-0732">Signal</keyword>
<evidence type="ECO:0000256" key="3">
    <source>
        <dbReference type="SAM" id="SignalP"/>
    </source>
</evidence>
<dbReference type="InterPro" id="IPR002859">
    <property type="entry name" value="PKD/REJ-like"/>
</dbReference>
<dbReference type="SUPFAM" id="SSF57184">
    <property type="entry name" value="Growth factor receptor domain"/>
    <property type="match status" value="7"/>
</dbReference>
<dbReference type="SMART" id="SM00208">
    <property type="entry name" value="TNFR"/>
    <property type="match status" value="6"/>
</dbReference>
<dbReference type="Pfam" id="PF13385">
    <property type="entry name" value="Laminin_G_3"/>
    <property type="match status" value="4"/>
</dbReference>
<dbReference type="Gene3D" id="3.10.250.10">
    <property type="entry name" value="SRCR-like domain"/>
    <property type="match status" value="1"/>
</dbReference>
<comment type="caution">
    <text evidence="5">The sequence shown here is derived from an EMBL/GenBank/DDBJ whole genome shotgun (WGS) entry which is preliminary data.</text>
</comment>
<dbReference type="SMART" id="SM00202">
    <property type="entry name" value="SR"/>
    <property type="match status" value="1"/>
</dbReference>
<dbReference type="Pfam" id="PF00530">
    <property type="entry name" value="SRCR"/>
    <property type="match status" value="1"/>
</dbReference>
<feature type="compositionally biased region" description="Pro residues" evidence="2">
    <location>
        <begin position="4135"/>
        <end position="4148"/>
    </location>
</feature>